<keyword evidence="8" id="KW-1185">Reference proteome</keyword>
<evidence type="ECO:0000256" key="5">
    <source>
        <dbReference type="RuleBase" id="RU365090"/>
    </source>
</evidence>
<protein>
    <recommendedName>
        <fullName evidence="5">Molybdopterin molybdenumtransferase</fullName>
        <ecNumber evidence="5">2.10.1.1</ecNumber>
    </recommendedName>
</protein>
<dbReference type="AlphaFoldDB" id="A0A1T4YRS5"/>
<comment type="pathway">
    <text evidence="5">Cofactor biosynthesis; molybdopterin biosynthesis.</text>
</comment>
<dbReference type="SUPFAM" id="SSF63882">
    <property type="entry name" value="MoeA N-terminal region -like"/>
    <property type="match status" value="1"/>
</dbReference>
<comment type="similarity">
    <text evidence="2 5">Belongs to the MoeA family.</text>
</comment>
<dbReference type="GO" id="GO:0046872">
    <property type="term" value="F:metal ion binding"/>
    <property type="evidence" value="ECO:0007669"/>
    <property type="project" value="UniProtKB-UniRule"/>
</dbReference>
<keyword evidence="3 5" id="KW-0500">Molybdenum</keyword>
<name>A0A1T4YRS5_9ACTN</name>
<dbReference type="STRING" id="1736691.SAMN06295964_0609"/>
<feature type="domain" description="MoaB/Mog" evidence="6">
    <location>
        <begin position="163"/>
        <end position="299"/>
    </location>
</feature>
<comment type="function">
    <text evidence="1 5">Catalyzes the insertion of molybdate into adenylated molybdopterin with the concomitant release of AMP.</text>
</comment>
<proteinExistence type="inferred from homology"/>
<dbReference type="UniPathway" id="UPA00344"/>
<dbReference type="InterPro" id="IPR038987">
    <property type="entry name" value="MoeA-like"/>
</dbReference>
<keyword evidence="5" id="KW-0479">Metal-binding</keyword>
<dbReference type="InterPro" id="IPR036688">
    <property type="entry name" value="MoeA_C_domain_IV_sf"/>
</dbReference>
<dbReference type="Proteomes" id="UP000191040">
    <property type="component" value="Chromosome I"/>
</dbReference>
<dbReference type="SMART" id="SM00852">
    <property type="entry name" value="MoCF_biosynth"/>
    <property type="match status" value="1"/>
</dbReference>
<evidence type="ECO:0000256" key="2">
    <source>
        <dbReference type="ARBA" id="ARBA00010763"/>
    </source>
</evidence>
<dbReference type="SUPFAM" id="SSF53218">
    <property type="entry name" value="Molybdenum cofactor biosynthesis proteins"/>
    <property type="match status" value="1"/>
</dbReference>
<evidence type="ECO:0000256" key="1">
    <source>
        <dbReference type="ARBA" id="ARBA00002901"/>
    </source>
</evidence>
<evidence type="ECO:0000259" key="6">
    <source>
        <dbReference type="SMART" id="SM00852"/>
    </source>
</evidence>
<dbReference type="Gene3D" id="3.40.980.10">
    <property type="entry name" value="MoaB/Mog-like domain"/>
    <property type="match status" value="1"/>
</dbReference>
<evidence type="ECO:0000256" key="3">
    <source>
        <dbReference type="ARBA" id="ARBA00022505"/>
    </source>
</evidence>
<dbReference type="Gene3D" id="3.90.105.10">
    <property type="entry name" value="Molybdopterin biosynthesis moea protein, domain 2"/>
    <property type="match status" value="1"/>
</dbReference>
<sequence length="376" mass="38113">MTHPSWTEAREIARASIRPGEVIELLVTEALGTTAVEDLCALGPVPHATTSAMDGWAVVGHGPWRLDTSDGPLAPGGARSIVTGGVPPEGADAVLPSELGRVEGDLLHGEAPSPGRHLRPAGEEAALGDVIVPAGSMLTPARLAVLAATGHDHVGVRRAPLVHLLVTGDELVGSGLPQPGQVRDVMTPMLPPLLAALGAKTAHHEHVHDQATAVARTARSSDADLLVSAGGTGHSSADPIEGAWSALGADVRFRGVDVRPGHPVSLAVLPDGRPWLALPGNPLAAALTALSFVPALVAGFTGGALPEPEAAVAGAAFEGRAGTTLVPAVRTPDGVVPAGTSRPHMLRGLAEADVVAVVPRSGIAPGERLDVLPRVW</sequence>
<dbReference type="InterPro" id="IPR036425">
    <property type="entry name" value="MoaB/Mog-like_dom_sf"/>
</dbReference>
<dbReference type="PANTHER" id="PTHR10192:SF5">
    <property type="entry name" value="GEPHYRIN"/>
    <property type="match status" value="1"/>
</dbReference>
<dbReference type="EC" id="2.10.1.1" evidence="5"/>
<dbReference type="GO" id="GO:0061599">
    <property type="term" value="F:molybdopterin molybdotransferase activity"/>
    <property type="evidence" value="ECO:0007669"/>
    <property type="project" value="UniProtKB-UniRule"/>
</dbReference>
<evidence type="ECO:0000313" key="7">
    <source>
        <dbReference type="EMBL" id="SKB04554.1"/>
    </source>
</evidence>
<dbReference type="Pfam" id="PF00994">
    <property type="entry name" value="MoCF_biosynth"/>
    <property type="match status" value="1"/>
</dbReference>
<accession>A0A1T4YRS5</accession>
<dbReference type="Gene3D" id="2.170.190.11">
    <property type="entry name" value="Molybdopterin biosynthesis moea protein, domain 3"/>
    <property type="match status" value="1"/>
</dbReference>
<organism evidence="7 8">
    <name type="scientific">Aeromicrobium choanae</name>
    <dbReference type="NCBI Taxonomy" id="1736691"/>
    <lineage>
        <taxon>Bacteria</taxon>
        <taxon>Bacillati</taxon>
        <taxon>Actinomycetota</taxon>
        <taxon>Actinomycetes</taxon>
        <taxon>Propionibacteriales</taxon>
        <taxon>Nocardioidaceae</taxon>
        <taxon>Aeromicrobium</taxon>
    </lineage>
</organism>
<keyword evidence="5" id="KW-0501">Molybdenum cofactor biosynthesis</keyword>
<dbReference type="InterPro" id="IPR001453">
    <property type="entry name" value="MoaB/Mog_dom"/>
</dbReference>
<dbReference type="Pfam" id="PF03453">
    <property type="entry name" value="MoeA_N"/>
    <property type="match status" value="1"/>
</dbReference>
<gene>
    <name evidence="7" type="ORF">SAMN06295964_0609</name>
</gene>
<reference evidence="8" key="1">
    <citation type="submission" date="2017-02" db="EMBL/GenBank/DDBJ databases">
        <authorList>
            <person name="Varghese N."/>
            <person name="Submissions S."/>
        </authorList>
    </citation>
    <scope>NUCLEOTIDE SEQUENCE [LARGE SCALE GENOMIC DNA]</scope>
    <source>
        <strain evidence="8">9H-4</strain>
    </source>
</reference>
<dbReference type="EMBL" id="LT796768">
    <property type="protein sequence ID" value="SKB04554.1"/>
    <property type="molecule type" value="Genomic_DNA"/>
</dbReference>
<keyword evidence="5 7" id="KW-0808">Transferase</keyword>
<dbReference type="InterPro" id="IPR036135">
    <property type="entry name" value="MoeA_linker/N_sf"/>
</dbReference>
<dbReference type="OrthoDB" id="3196725at2"/>
<comment type="cofactor">
    <cofactor evidence="5">
        <name>Mg(2+)</name>
        <dbReference type="ChEBI" id="CHEBI:18420"/>
    </cofactor>
</comment>
<evidence type="ECO:0000256" key="4">
    <source>
        <dbReference type="ARBA" id="ARBA00047317"/>
    </source>
</evidence>
<dbReference type="InterPro" id="IPR005110">
    <property type="entry name" value="MoeA_linker/N"/>
</dbReference>
<keyword evidence="5" id="KW-0460">Magnesium</keyword>
<comment type="catalytic activity">
    <reaction evidence="4">
        <text>adenylyl-molybdopterin + molybdate = Mo-molybdopterin + AMP + H(+)</text>
        <dbReference type="Rhea" id="RHEA:35047"/>
        <dbReference type="ChEBI" id="CHEBI:15378"/>
        <dbReference type="ChEBI" id="CHEBI:36264"/>
        <dbReference type="ChEBI" id="CHEBI:62727"/>
        <dbReference type="ChEBI" id="CHEBI:71302"/>
        <dbReference type="ChEBI" id="CHEBI:456215"/>
        <dbReference type="EC" id="2.10.1.1"/>
    </reaction>
</comment>
<dbReference type="RefSeq" id="WP_153302854.1">
    <property type="nucleotide sequence ID" value="NZ_LT796768.1"/>
</dbReference>
<dbReference type="GO" id="GO:0005829">
    <property type="term" value="C:cytosol"/>
    <property type="evidence" value="ECO:0007669"/>
    <property type="project" value="TreeGrafter"/>
</dbReference>
<evidence type="ECO:0000313" key="8">
    <source>
        <dbReference type="Proteomes" id="UP000191040"/>
    </source>
</evidence>
<dbReference type="Gene3D" id="2.40.340.10">
    <property type="entry name" value="MoeA, C-terminal, domain IV"/>
    <property type="match status" value="1"/>
</dbReference>
<dbReference type="CDD" id="cd00887">
    <property type="entry name" value="MoeA"/>
    <property type="match status" value="1"/>
</dbReference>
<dbReference type="GO" id="GO:0006777">
    <property type="term" value="P:Mo-molybdopterin cofactor biosynthetic process"/>
    <property type="evidence" value="ECO:0007669"/>
    <property type="project" value="UniProtKB-UniRule"/>
</dbReference>
<dbReference type="PANTHER" id="PTHR10192">
    <property type="entry name" value="MOLYBDOPTERIN BIOSYNTHESIS PROTEIN"/>
    <property type="match status" value="1"/>
</dbReference>